<evidence type="ECO:0000256" key="1">
    <source>
        <dbReference type="SAM" id="MobiDB-lite"/>
    </source>
</evidence>
<dbReference type="EMBL" id="DXBY01000011">
    <property type="protein sequence ID" value="HIZ34206.1"/>
    <property type="molecule type" value="Genomic_DNA"/>
</dbReference>
<sequence>MDPTQAYYYNLETGKVERGLVSDWTDRLGPYRTHDEAANALQRAKERNEEWEDQDREWDDDPED</sequence>
<feature type="region of interest" description="Disordered" evidence="1">
    <location>
        <begin position="40"/>
        <end position="64"/>
    </location>
</feature>
<protein>
    <recommendedName>
        <fullName evidence="4">SPOR domain-containing protein</fullName>
    </recommendedName>
</protein>
<gene>
    <name evidence="2" type="ORF">H9815_00375</name>
</gene>
<dbReference type="AlphaFoldDB" id="A0A9D2J2G9"/>
<evidence type="ECO:0008006" key="4">
    <source>
        <dbReference type="Google" id="ProtNLM"/>
    </source>
</evidence>
<comment type="caution">
    <text evidence="2">The sequence shown here is derived from an EMBL/GenBank/DDBJ whole genome shotgun (WGS) entry which is preliminary data.</text>
</comment>
<name>A0A9D2J2G9_9MICO</name>
<evidence type="ECO:0000313" key="2">
    <source>
        <dbReference type="EMBL" id="HIZ34206.1"/>
    </source>
</evidence>
<reference evidence="2" key="1">
    <citation type="journal article" date="2021" name="PeerJ">
        <title>Extensive microbial diversity within the chicken gut microbiome revealed by metagenomics and culture.</title>
        <authorList>
            <person name="Gilroy R."/>
            <person name="Ravi A."/>
            <person name="Getino M."/>
            <person name="Pursley I."/>
            <person name="Horton D.L."/>
            <person name="Alikhan N.F."/>
            <person name="Baker D."/>
            <person name="Gharbi K."/>
            <person name="Hall N."/>
            <person name="Watson M."/>
            <person name="Adriaenssens E.M."/>
            <person name="Foster-Nyarko E."/>
            <person name="Jarju S."/>
            <person name="Secka A."/>
            <person name="Antonio M."/>
            <person name="Oren A."/>
            <person name="Chaudhuri R.R."/>
            <person name="La Ragione R."/>
            <person name="Hildebrand F."/>
            <person name="Pallen M.J."/>
        </authorList>
    </citation>
    <scope>NUCLEOTIDE SEQUENCE</scope>
    <source>
        <strain evidence="2">ChiGjej4B4-7305</strain>
    </source>
</reference>
<evidence type="ECO:0000313" key="3">
    <source>
        <dbReference type="Proteomes" id="UP000824037"/>
    </source>
</evidence>
<feature type="compositionally biased region" description="Acidic residues" evidence="1">
    <location>
        <begin position="49"/>
        <end position="64"/>
    </location>
</feature>
<reference evidence="2" key="2">
    <citation type="submission" date="2021-04" db="EMBL/GenBank/DDBJ databases">
        <authorList>
            <person name="Gilroy R."/>
        </authorList>
    </citation>
    <scope>NUCLEOTIDE SEQUENCE</scope>
    <source>
        <strain evidence="2">ChiGjej4B4-7305</strain>
    </source>
</reference>
<dbReference type="Proteomes" id="UP000824037">
    <property type="component" value="Unassembled WGS sequence"/>
</dbReference>
<proteinExistence type="predicted"/>
<accession>A0A9D2J2G9</accession>
<organism evidence="2 3">
    <name type="scientific">Candidatus Ruania gallistercoris</name>
    <dbReference type="NCBI Taxonomy" id="2838746"/>
    <lineage>
        <taxon>Bacteria</taxon>
        <taxon>Bacillati</taxon>
        <taxon>Actinomycetota</taxon>
        <taxon>Actinomycetes</taxon>
        <taxon>Micrococcales</taxon>
        <taxon>Ruaniaceae</taxon>
        <taxon>Ruania</taxon>
    </lineage>
</organism>